<feature type="transmembrane region" description="Helical" evidence="9">
    <location>
        <begin position="77"/>
        <end position="110"/>
    </location>
</feature>
<feature type="domain" description="PAS" evidence="11">
    <location>
        <begin position="156"/>
        <end position="229"/>
    </location>
</feature>
<feature type="domain" description="Histidine kinase" evidence="10">
    <location>
        <begin position="429"/>
        <end position="643"/>
    </location>
</feature>
<keyword evidence="8" id="KW-0902">Two-component regulatory system</keyword>
<evidence type="ECO:0000259" key="10">
    <source>
        <dbReference type="PROSITE" id="PS50109"/>
    </source>
</evidence>
<dbReference type="Pfam" id="PF13426">
    <property type="entry name" value="PAS_9"/>
    <property type="match status" value="2"/>
</dbReference>
<evidence type="ECO:0000256" key="2">
    <source>
        <dbReference type="ARBA" id="ARBA00012438"/>
    </source>
</evidence>
<keyword evidence="5" id="KW-0547">Nucleotide-binding</keyword>
<protein>
    <recommendedName>
        <fullName evidence="2">histidine kinase</fullName>
        <ecNumber evidence="2">2.7.13.3</ecNumber>
    </recommendedName>
</protein>
<dbReference type="InterPro" id="IPR005467">
    <property type="entry name" value="His_kinase_dom"/>
</dbReference>
<keyword evidence="9" id="KW-1133">Transmembrane helix</keyword>
<comment type="catalytic activity">
    <reaction evidence="1">
        <text>ATP + protein L-histidine = ADP + protein N-phospho-L-histidine.</text>
        <dbReference type="EC" id="2.7.13.3"/>
    </reaction>
</comment>
<dbReference type="GeneID" id="29275224"/>
<evidence type="ECO:0000256" key="8">
    <source>
        <dbReference type="ARBA" id="ARBA00023012"/>
    </source>
</evidence>
<dbReference type="InterPro" id="IPR000700">
    <property type="entry name" value="PAS-assoc_C"/>
</dbReference>
<keyword evidence="6 13" id="KW-0418">Kinase</keyword>
<keyword evidence="4" id="KW-0808">Transferase</keyword>
<evidence type="ECO:0000256" key="3">
    <source>
        <dbReference type="ARBA" id="ARBA00022553"/>
    </source>
</evidence>
<keyword evidence="9" id="KW-0812">Transmembrane</keyword>
<dbReference type="GO" id="GO:0005524">
    <property type="term" value="F:ATP binding"/>
    <property type="evidence" value="ECO:0007669"/>
    <property type="project" value="UniProtKB-KW"/>
</dbReference>
<evidence type="ECO:0000313" key="13">
    <source>
        <dbReference type="EMBL" id="RYL98507.1"/>
    </source>
</evidence>
<dbReference type="SUPFAM" id="SSF55874">
    <property type="entry name" value="ATPase domain of HSP90 chaperone/DNA topoisomerase II/histidine kinase"/>
    <property type="match status" value="1"/>
</dbReference>
<dbReference type="Pfam" id="PF02518">
    <property type="entry name" value="HATPase_c"/>
    <property type="match status" value="1"/>
</dbReference>
<evidence type="ECO:0000256" key="6">
    <source>
        <dbReference type="ARBA" id="ARBA00022777"/>
    </source>
</evidence>
<dbReference type="EC" id="2.7.13.3" evidence="2"/>
<evidence type="ECO:0000259" key="12">
    <source>
        <dbReference type="PROSITE" id="PS50113"/>
    </source>
</evidence>
<dbReference type="SUPFAM" id="SSF55785">
    <property type="entry name" value="PYP-like sensor domain (PAS domain)"/>
    <property type="match status" value="2"/>
</dbReference>
<dbReference type="NCBIfam" id="TIGR00229">
    <property type="entry name" value="sensory_box"/>
    <property type="match status" value="2"/>
</dbReference>
<evidence type="ECO:0000256" key="4">
    <source>
        <dbReference type="ARBA" id="ARBA00022679"/>
    </source>
</evidence>
<dbReference type="InterPro" id="IPR036097">
    <property type="entry name" value="HisK_dim/P_sf"/>
</dbReference>
<comment type="caution">
    <text evidence="13">The sequence shown here is derived from an EMBL/GenBank/DDBJ whole genome shotgun (WGS) entry which is preliminary data.</text>
</comment>
<dbReference type="Gene3D" id="3.30.450.20">
    <property type="entry name" value="PAS domain"/>
    <property type="match status" value="2"/>
</dbReference>
<dbReference type="EMBL" id="SEOM01000008">
    <property type="protein sequence ID" value="RYL98507.1"/>
    <property type="molecule type" value="Genomic_DNA"/>
</dbReference>
<dbReference type="PROSITE" id="PS50113">
    <property type="entry name" value="PAC"/>
    <property type="match status" value="1"/>
</dbReference>
<proteinExistence type="predicted"/>
<dbReference type="PROSITE" id="PS50109">
    <property type="entry name" value="HIS_KIN"/>
    <property type="match status" value="1"/>
</dbReference>
<dbReference type="PANTHER" id="PTHR43065">
    <property type="entry name" value="SENSOR HISTIDINE KINASE"/>
    <property type="match status" value="1"/>
</dbReference>
<dbReference type="InterPro" id="IPR035965">
    <property type="entry name" value="PAS-like_dom_sf"/>
</dbReference>
<dbReference type="InterPro" id="IPR000014">
    <property type="entry name" value="PAS"/>
</dbReference>
<feature type="domain" description="PAC" evidence="12">
    <location>
        <begin position="231"/>
        <end position="283"/>
    </location>
</feature>
<keyword evidence="9" id="KW-0472">Membrane</keyword>
<dbReference type="GO" id="GO:0000155">
    <property type="term" value="F:phosphorelay sensor kinase activity"/>
    <property type="evidence" value="ECO:0007669"/>
    <property type="project" value="InterPro"/>
</dbReference>
<dbReference type="CDD" id="cd00130">
    <property type="entry name" value="PAS"/>
    <property type="match status" value="2"/>
</dbReference>
<dbReference type="CDD" id="cd00082">
    <property type="entry name" value="HisKA"/>
    <property type="match status" value="1"/>
</dbReference>
<dbReference type="SMART" id="SM00091">
    <property type="entry name" value="PAS"/>
    <property type="match status" value="2"/>
</dbReference>
<evidence type="ECO:0000256" key="9">
    <source>
        <dbReference type="SAM" id="Phobius"/>
    </source>
</evidence>
<evidence type="ECO:0000313" key="14">
    <source>
        <dbReference type="Proteomes" id="UP000292734"/>
    </source>
</evidence>
<dbReference type="InterPro" id="IPR004358">
    <property type="entry name" value="Sig_transdc_His_kin-like_C"/>
</dbReference>
<keyword evidence="3" id="KW-0597">Phosphoprotein</keyword>
<organism evidence="13 14">
    <name type="scientific">Sphingobium indicum</name>
    <dbReference type="NCBI Taxonomy" id="332055"/>
    <lineage>
        <taxon>Bacteria</taxon>
        <taxon>Pseudomonadati</taxon>
        <taxon>Pseudomonadota</taxon>
        <taxon>Alphaproteobacteria</taxon>
        <taxon>Sphingomonadales</taxon>
        <taxon>Sphingomonadaceae</taxon>
        <taxon>Sphingobium</taxon>
    </lineage>
</organism>
<dbReference type="SMART" id="SM00387">
    <property type="entry name" value="HATPase_c"/>
    <property type="match status" value="1"/>
</dbReference>
<evidence type="ECO:0000256" key="5">
    <source>
        <dbReference type="ARBA" id="ARBA00022741"/>
    </source>
</evidence>
<reference evidence="13 14" key="1">
    <citation type="submission" date="2019-02" db="EMBL/GenBank/DDBJ databases">
        <authorList>
            <person name="Feng G."/>
        </authorList>
    </citation>
    <scope>NUCLEOTIDE SEQUENCE [LARGE SCALE GENOMIC DNA]</scope>
    <source>
        <strain evidence="13 14">DSM 26779</strain>
    </source>
</reference>
<name>A0A4Q4IYE0_9SPHN</name>
<dbReference type="Proteomes" id="UP000292734">
    <property type="component" value="Unassembled WGS sequence"/>
</dbReference>
<evidence type="ECO:0000256" key="7">
    <source>
        <dbReference type="ARBA" id="ARBA00022840"/>
    </source>
</evidence>
<dbReference type="InterPro" id="IPR003594">
    <property type="entry name" value="HATPase_dom"/>
</dbReference>
<dbReference type="SMART" id="SM00388">
    <property type="entry name" value="HisKA"/>
    <property type="match status" value="1"/>
</dbReference>
<dbReference type="SUPFAM" id="SSF47384">
    <property type="entry name" value="Homodimeric domain of signal transducing histidine kinase"/>
    <property type="match status" value="1"/>
</dbReference>
<dbReference type="PROSITE" id="PS50112">
    <property type="entry name" value="PAS"/>
    <property type="match status" value="2"/>
</dbReference>
<dbReference type="OMA" id="RANTISN"/>
<gene>
    <name evidence="13" type="ORF">EWH08_16755</name>
</gene>
<dbReference type="Gene3D" id="3.30.565.10">
    <property type="entry name" value="Histidine kinase-like ATPase, C-terminal domain"/>
    <property type="match status" value="1"/>
</dbReference>
<dbReference type="RefSeq" id="WP_013053805.1">
    <property type="nucleotide sequence ID" value="NZ_JACBZE010000009.1"/>
</dbReference>
<keyword evidence="7" id="KW-0067">ATP-binding</keyword>
<accession>A0A4Q4IYE0</accession>
<dbReference type="PANTHER" id="PTHR43065:SF10">
    <property type="entry name" value="PEROXIDE STRESS-ACTIVATED HISTIDINE KINASE MAK3"/>
    <property type="match status" value="1"/>
</dbReference>
<dbReference type="Pfam" id="PF00512">
    <property type="entry name" value="HisKA"/>
    <property type="match status" value="1"/>
</dbReference>
<dbReference type="InterPro" id="IPR036890">
    <property type="entry name" value="HATPase_C_sf"/>
</dbReference>
<sequence length="650" mass="71673">MLATDAGERLQRRFSLAFLRNASRRFAPAAWIAPAAWMGEVRWSGVGKYIASLLIVFLASSWIFRNGVASLTAGDYAVLTLIVIFVATLMGIGPGAVTTTGLLTVIYAIVDVNIRGGSGEDGLAFLLVMVAANGVALKSTFWRARAERQGAYVNRLTEQLKLLTDGSVNYALYMTDVEGRVVHWNRGAERFTGWDSRDILNRPVSLLYSQHPDMEDNMAEAFALAKEHGSCEFDCHFIRNDRTGFMQNCVVTALRDSKGRLQGFAKLVRDVTAERAQEVALQEREAELRSILETAPDAVFVVDISGRIDYMNSTARRMFGYSLCELEGAEFDHLLTGAQPPREVRDEPLHVESDRPLSYPRRLIGRRRNGSNFPIEMSFVKMEGAHETHYTAFIRDLTEQDATKARLELLQTEMLHGTRYSAMGAMASMLAHELNQPLTALAAYMEGSSILLMRGQEADRQKLNRIFRSAAQEAVRAGAIMRRLRDFASDGEAQLEIHDAQDVVRSSLALIAAMAEAADVTVDMDVAPGTGSIFADPIQIQQVIGNLCRNAIDAMREEPERRLTVRVAAADELTTHFLVSDTGSGIPPAIRDRIFDAFVSSKEEGTGVGLSICRTIVEAHGGRIWLEPSVTGSCFGFSLRRKKGNAIGTH</sequence>
<evidence type="ECO:0000259" key="11">
    <source>
        <dbReference type="PROSITE" id="PS50112"/>
    </source>
</evidence>
<dbReference type="InterPro" id="IPR003661">
    <property type="entry name" value="HisK_dim/P_dom"/>
</dbReference>
<dbReference type="Gene3D" id="1.10.287.130">
    <property type="match status" value="1"/>
</dbReference>
<dbReference type="AlphaFoldDB" id="A0A4Q4IYE0"/>
<feature type="domain" description="PAS" evidence="11">
    <location>
        <begin position="284"/>
        <end position="328"/>
    </location>
</feature>
<evidence type="ECO:0000256" key="1">
    <source>
        <dbReference type="ARBA" id="ARBA00000085"/>
    </source>
</evidence>
<dbReference type="PRINTS" id="PR00344">
    <property type="entry name" value="BCTRLSENSOR"/>
</dbReference>
<feature type="transmembrane region" description="Helical" evidence="9">
    <location>
        <begin position="122"/>
        <end position="141"/>
    </location>
</feature>
<feature type="transmembrane region" description="Helical" evidence="9">
    <location>
        <begin position="46"/>
        <end position="65"/>
    </location>
</feature>